<proteinExistence type="predicted"/>
<protein>
    <submittedName>
        <fullName evidence="2">ORF24</fullName>
    </submittedName>
</protein>
<sequence length="128" mass="15049">MQAGCKKFELLRFPPVPRSLHQDSLFLDRWLLLLLGSWSLFLLRSLSFNLIGCDFFTILSLILRLLFSQFHPLTTFLIPNLAVRVLFDDPIVFFSKFLIIYQTVQITFLIFISCFPRSNVNLHHFSHD</sequence>
<name>A0AA48P8C0_9VIRU</name>
<evidence type="ECO:0000313" key="2">
    <source>
        <dbReference type="EMBL" id="DBA11725.1"/>
    </source>
</evidence>
<organism evidence="2">
    <name type="scientific">Malaco herpesvirus 1</name>
    <dbReference type="NCBI Taxonomy" id="3031797"/>
    <lineage>
        <taxon>Viruses</taxon>
        <taxon>Duplodnaviria</taxon>
        <taxon>Heunggongvirae</taxon>
        <taxon>Peploviricota</taxon>
        <taxon>Herviviricetes</taxon>
        <taxon>Herpesvirales</taxon>
        <taxon>Malacoherpesviridae</taxon>
    </lineage>
</organism>
<keyword evidence="1" id="KW-1133">Transmembrane helix</keyword>
<keyword evidence="1" id="KW-0812">Transmembrane</keyword>
<dbReference type="EMBL" id="BK063091">
    <property type="protein sequence ID" value="DBA11725.1"/>
    <property type="molecule type" value="Genomic_DNA"/>
</dbReference>
<feature type="transmembrane region" description="Helical" evidence="1">
    <location>
        <begin position="91"/>
        <end position="115"/>
    </location>
</feature>
<accession>A0AA48P8C0</accession>
<feature type="transmembrane region" description="Helical" evidence="1">
    <location>
        <begin position="25"/>
        <end position="43"/>
    </location>
</feature>
<evidence type="ECO:0000256" key="1">
    <source>
        <dbReference type="SAM" id="Phobius"/>
    </source>
</evidence>
<reference evidence="2" key="2">
    <citation type="submission" date="2023-01" db="EMBL/GenBank/DDBJ databases">
        <authorList>
            <person name="Rosani U."/>
            <person name="Delmont T.O."/>
            <person name="Gaia M."/>
            <person name="Krupovic M."/>
        </authorList>
    </citation>
    <scope>NUCLEOTIDE SEQUENCE</scope>
    <source>
        <strain evidence="2">MalacoHV1/China/2018</strain>
    </source>
</reference>
<keyword evidence="1" id="KW-0472">Membrane</keyword>
<reference evidence="2" key="1">
    <citation type="journal article" date="2023" name="Front. Mar. Sci.">
        <title>Tracing the invertebrate herpesviruses in the global sequence datasets.</title>
        <authorList>
            <person name="Rosani U."/>
            <person name="Gaia M."/>
            <person name="Delmont T.O."/>
            <person name="Krupovic M."/>
        </authorList>
    </citation>
    <scope>NUCLEOTIDE SEQUENCE</scope>
    <source>
        <strain evidence="2">MalacoHV1/China/2018</strain>
    </source>
</reference>